<evidence type="ECO:0000256" key="1">
    <source>
        <dbReference type="ARBA" id="ARBA00022527"/>
    </source>
</evidence>
<keyword evidence="1" id="KW-0723">Serine/threonine-protein kinase</keyword>
<feature type="domain" description="Protein kinase" evidence="4">
    <location>
        <begin position="1"/>
        <end position="144"/>
    </location>
</feature>
<evidence type="ECO:0000256" key="3">
    <source>
        <dbReference type="ARBA" id="ARBA00022840"/>
    </source>
</evidence>
<dbReference type="OrthoDB" id="5979581at2759"/>
<proteinExistence type="predicted"/>
<dbReference type="InterPro" id="IPR011009">
    <property type="entry name" value="Kinase-like_dom_sf"/>
</dbReference>
<dbReference type="Pfam" id="PF00069">
    <property type="entry name" value="Pkinase"/>
    <property type="match status" value="1"/>
</dbReference>
<keyword evidence="2" id="KW-0547">Nucleotide-binding</keyword>
<dbReference type="EMBL" id="KV425900">
    <property type="protein sequence ID" value="KZW00485.1"/>
    <property type="molecule type" value="Genomic_DNA"/>
</dbReference>
<evidence type="ECO:0000259" key="4">
    <source>
        <dbReference type="PROSITE" id="PS50011"/>
    </source>
</evidence>
<dbReference type="PANTHER" id="PTHR24055">
    <property type="entry name" value="MITOGEN-ACTIVATED PROTEIN KINASE"/>
    <property type="match status" value="1"/>
</dbReference>
<keyword evidence="3" id="KW-0067">ATP-binding</keyword>
<keyword evidence="6" id="KW-1185">Reference proteome</keyword>
<evidence type="ECO:0000256" key="2">
    <source>
        <dbReference type="ARBA" id="ARBA00022741"/>
    </source>
</evidence>
<dbReference type="InterPro" id="IPR000719">
    <property type="entry name" value="Prot_kinase_dom"/>
</dbReference>
<organism evidence="5 6">
    <name type="scientific">Exidia glandulosa HHB12029</name>
    <dbReference type="NCBI Taxonomy" id="1314781"/>
    <lineage>
        <taxon>Eukaryota</taxon>
        <taxon>Fungi</taxon>
        <taxon>Dikarya</taxon>
        <taxon>Basidiomycota</taxon>
        <taxon>Agaricomycotina</taxon>
        <taxon>Agaricomycetes</taxon>
        <taxon>Auriculariales</taxon>
        <taxon>Exidiaceae</taxon>
        <taxon>Exidia</taxon>
    </lineage>
</organism>
<dbReference type="GO" id="GO:0004674">
    <property type="term" value="F:protein serine/threonine kinase activity"/>
    <property type="evidence" value="ECO:0007669"/>
    <property type="project" value="UniProtKB-KW"/>
</dbReference>
<keyword evidence="5" id="KW-0418">Kinase</keyword>
<accession>A0A165NB13</accession>
<dbReference type="Gene3D" id="1.10.510.10">
    <property type="entry name" value="Transferase(Phosphotransferase) domain 1"/>
    <property type="match status" value="1"/>
</dbReference>
<keyword evidence="5" id="KW-0808">Transferase</keyword>
<reference evidence="5 6" key="1">
    <citation type="journal article" date="2016" name="Mol. Biol. Evol.">
        <title>Comparative Genomics of Early-Diverging Mushroom-Forming Fungi Provides Insights into the Origins of Lignocellulose Decay Capabilities.</title>
        <authorList>
            <person name="Nagy L.G."/>
            <person name="Riley R."/>
            <person name="Tritt A."/>
            <person name="Adam C."/>
            <person name="Daum C."/>
            <person name="Floudas D."/>
            <person name="Sun H."/>
            <person name="Yadav J.S."/>
            <person name="Pangilinan J."/>
            <person name="Larsson K.H."/>
            <person name="Matsuura K."/>
            <person name="Barry K."/>
            <person name="Labutti K."/>
            <person name="Kuo R."/>
            <person name="Ohm R.A."/>
            <person name="Bhattacharya S.S."/>
            <person name="Shirouzu T."/>
            <person name="Yoshinaga Y."/>
            <person name="Martin F.M."/>
            <person name="Grigoriev I.V."/>
            <person name="Hibbett D.S."/>
        </authorList>
    </citation>
    <scope>NUCLEOTIDE SEQUENCE [LARGE SCALE GENOMIC DNA]</scope>
    <source>
        <strain evidence="5 6">HHB12029</strain>
    </source>
</reference>
<evidence type="ECO:0000313" key="6">
    <source>
        <dbReference type="Proteomes" id="UP000077266"/>
    </source>
</evidence>
<protein>
    <submittedName>
        <fullName evidence="5">Kinase-like protein</fullName>
    </submittedName>
</protein>
<dbReference type="AlphaFoldDB" id="A0A165NB13"/>
<dbReference type="InParanoid" id="A0A165NB13"/>
<sequence>MRAPEALLGHPWSSPLDVWSVGCIVFEFLTGAPMFALTAIETGVQEGARDYEEAYLQLLFAQHGREAFKPDFIARCTRSEPYFHENGTPRFVPNVMPITVAERMSAFGYREADVAEAARFIERCLIIDPQERPSAADLLDDKWLNGGGDDEID</sequence>
<evidence type="ECO:0000313" key="5">
    <source>
        <dbReference type="EMBL" id="KZW00485.1"/>
    </source>
</evidence>
<dbReference type="PROSITE" id="PS50011">
    <property type="entry name" value="PROTEIN_KINASE_DOM"/>
    <property type="match status" value="1"/>
</dbReference>
<name>A0A165NB13_EXIGL</name>
<dbReference type="SUPFAM" id="SSF56112">
    <property type="entry name" value="Protein kinase-like (PK-like)"/>
    <property type="match status" value="1"/>
</dbReference>
<dbReference type="GO" id="GO:0005524">
    <property type="term" value="F:ATP binding"/>
    <property type="evidence" value="ECO:0007669"/>
    <property type="project" value="UniProtKB-KW"/>
</dbReference>
<gene>
    <name evidence="5" type="ORF">EXIGLDRAFT_761576</name>
</gene>
<dbReference type="STRING" id="1314781.A0A165NB13"/>
<dbReference type="Proteomes" id="UP000077266">
    <property type="component" value="Unassembled WGS sequence"/>
</dbReference>
<dbReference type="InterPro" id="IPR050117">
    <property type="entry name" value="MAPK"/>
</dbReference>